<feature type="compositionally biased region" description="Pro residues" evidence="1">
    <location>
        <begin position="17"/>
        <end position="32"/>
    </location>
</feature>
<comment type="caution">
    <text evidence="2">The sequence shown here is derived from an EMBL/GenBank/DDBJ whole genome shotgun (WGS) entry which is preliminary data.</text>
</comment>
<feature type="compositionally biased region" description="Low complexity" evidence="1">
    <location>
        <begin position="40"/>
        <end position="49"/>
    </location>
</feature>
<organism evidence="2">
    <name type="scientific">Tanacetum cinerariifolium</name>
    <name type="common">Dalmatian daisy</name>
    <name type="synonym">Chrysanthemum cinerariifolium</name>
    <dbReference type="NCBI Taxonomy" id="118510"/>
    <lineage>
        <taxon>Eukaryota</taxon>
        <taxon>Viridiplantae</taxon>
        <taxon>Streptophyta</taxon>
        <taxon>Embryophyta</taxon>
        <taxon>Tracheophyta</taxon>
        <taxon>Spermatophyta</taxon>
        <taxon>Magnoliopsida</taxon>
        <taxon>eudicotyledons</taxon>
        <taxon>Gunneridae</taxon>
        <taxon>Pentapetalae</taxon>
        <taxon>asterids</taxon>
        <taxon>campanulids</taxon>
        <taxon>Asterales</taxon>
        <taxon>Asteraceae</taxon>
        <taxon>Asteroideae</taxon>
        <taxon>Anthemideae</taxon>
        <taxon>Anthemidinae</taxon>
        <taxon>Tanacetum</taxon>
    </lineage>
</organism>
<gene>
    <name evidence="2" type="ORF">Tci_919861</name>
</gene>
<dbReference type="AlphaFoldDB" id="A0A699WIA3"/>
<evidence type="ECO:0000313" key="2">
    <source>
        <dbReference type="EMBL" id="GFD47892.1"/>
    </source>
</evidence>
<feature type="region of interest" description="Disordered" evidence="1">
    <location>
        <begin position="1"/>
        <end position="67"/>
    </location>
</feature>
<sequence>DTATHREVLTVAQEPSVPSPTPPTPPPQPPQDLPSISQVQHTPTQLPQAHPQPQPQPQTAKFPMSFL</sequence>
<protein>
    <submittedName>
        <fullName evidence="2">Uncharacterized protein</fullName>
    </submittedName>
</protein>
<reference evidence="2" key="1">
    <citation type="journal article" date="2019" name="Sci. Rep.">
        <title>Draft genome of Tanacetum cinerariifolium, the natural source of mosquito coil.</title>
        <authorList>
            <person name="Yamashiro T."/>
            <person name="Shiraishi A."/>
            <person name="Satake H."/>
            <person name="Nakayama K."/>
        </authorList>
    </citation>
    <scope>NUCLEOTIDE SEQUENCE</scope>
</reference>
<name>A0A699WIA3_TANCI</name>
<proteinExistence type="predicted"/>
<accession>A0A699WIA3</accession>
<dbReference type="EMBL" id="BKCJ011710212">
    <property type="protein sequence ID" value="GFD47892.1"/>
    <property type="molecule type" value="Genomic_DNA"/>
</dbReference>
<feature type="non-terminal residue" evidence="2">
    <location>
        <position position="1"/>
    </location>
</feature>
<evidence type="ECO:0000256" key="1">
    <source>
        <dbReference type="SAM" id="MobiDB-lite"/>
    </source>
</evidence>